<gene>
    <name evidence="1" type="ORF">SAMN04488564_12231</name>
</gene>
<accession>A0A1I6FIT4</accession>
<name>A0A1I6FIT4_9PSEU</name>
<reference evidence="2" key="1">
    <citation type="submission" date="2016-10" db="EMBL/GenBank/DDBJ databases">
        <authorList>
            <person name="Varghese N."/>
            <person name="Submissions S."/>
        </authorList>
    </citation>
    <scope>NUCLEOTIDE SEQUENCE [LARGE SCALE GENOMIC DNA]</scope>
    <source>
        <strain evidence="2">DSM 44232</strain>
    </source>
</reference>
<dbReference type="AlphaFoldDB" id="A0A1I6FIT4"/>
<evidence type="ECO:0000313" key="2">
    <source>
        <dbReference type="Proteomes" id="UP000198583"/>
    </source>
</evidence>
<dbReference type="EMBL" id="FOYL01000022">
    <property type="protein sequence ID" value="SFR29842.1"/>
    <property type="molecule type" value="Genomic_DNA"/>
</dbReference>
<dbReference type="PROSITE" id="PS51300">
    <property type="entry name" value="NIRD"/>
    <property type="match status" value="1"/>
</dbReference>
<protein>
    <submittedName>
        <fullName evidence="1">Uncharacterized protein</fullName>
    </submittedName>
</protein>
<organism evidence="1 2">
    <name type="scientific">Lentzea waywayandensis</name>
    <dbReference type="NCBI Taxonomy" id="84724"/>
    <lineage>
        <taxon>Bacteria</taxon>
        <taxon>Bacillati</taxon>
        <taxon>Actinomycetota</taxon>
        <taxon>Actinomycetes</taxon>
        <taxon>Pseudonocardiales</taxon>
        <taxon>Pseudonocardiaceae</taxon>
        <taxon>Lentzea</taxon>
    </lineage>
</organism>
<dbReference type="Proteomes" id="UP000198583">
    <property type="component" value="Unassembled WGS sequence"/>
</dbReference>
<sequence>MSQMITAGGSADDATHTITAYPSRVTAGGIVLLVADTPCVDGLYDALWAVVGPVVLTGQKSRVALLGATTVTGTQVNLEHGPEIRATFDTRDLPLGAWRVTLTLTEVGGGVEPRTYTLESNPIEVLARPFGAGDDVAVTLKRAAVAPTSDQALWVRIRNSTNAIGFDNFSNFIDAVVCGETLDKETRHKLRKVKRRTALPFPNVDRYRLLKAAAEVFLMIHCGVALDDFQDFDPDEESRRLNRDVTELGLEGEMREYLTELSTGDGGFVDTLPYLALIRRKLHDVAIVGAGDDEDRANVCYGILAEKLTNPCFIELLWSYWNDEGRLSQTLNAIAWRFQNRRTAAGDRDPLVNLNVDPLRPLNNLLWGFIQDEGHRLTMVRRAFEYQNGYGLVLAAKPGRPVRPADSRSQFIEAFHHLLKLASVFYLHDDDTTRIADGFGVLNALKETHLLLTQGAHNQYGDMPFASRHEMLMHQWILARPEMRDFLPTRTMVAYPEAWMDRVEAMSRMQGWSDVSVVHFRDLAVYGEQILLSIRFGNWAAVNEPERAANLVRYLRAEVQGYVYAYRAVTGVDLTERSDYSAPSSHLRQRRGTYRG</sequence>
<dbReference type="STRING" id="84724.SAMN04488564_12231"/>
<evidence type="ECO:0000313" key="1">
    <source>
        <dbReference type="EMBL" id="SFR29842.1"/>
    </source>
</evidence>
<proteinExistence type="predicted"/>
<keyword evidence="2" id="KW-1185">Reference proteome</keyword>